<evidence type="ECO:0000313" key="13">
    <source>
        <dbReference type="EMBL" id="JAC97365.1"/>
    </source>
</evidence>
<dbReference type="Pfam" id="PF00474">
    <property type="entry name" value="SSF"/>
    <property type="match status" value="1"/>
</dbReference>
<dbReference type="PANTHER" id="PTHR42985">
    <property type="entry name" value="SODIUM-COUPLED MONOCARBOXYLATE TRANSPORTER"/>
    <property type="match status" value="1"/>
</dbReference>
<evidence type="ECO:0000256" key="7">
    <source>
        <dbReference type="ARBA" id="ARBA00023053"/>
    </source>
</evidence>
<dbReference type="InterPro" id="IPR051163">
    <property type="entry name" value="Sodium:Solute_Symporter_SSF"/>
</dbReference>
<feature type="transmembrane region" description="Helical" evidence="12">
    <location>
        <begin position="329"/>
        <end position="348"/>
    </location>
</feature>
<proteinExistence type="inferred from homology"/>
<dbReference type="CDD" id="cd11492">
    <property type="entry name" value="SLC5sbd_NIS-SMVT"/>
    <property type="match status" value="1"/>
</dbReference>
<dbReference type="PANTHER" id="PTHR42985:SF40">
    <property type="entry name" value="LD47995P-RELATED"/>
    <property type="match status" value="1"/>
</dbReference>
<dbReference type="InterPro" id="IPR001734">
    <property type="entry name" value="Na/solute_symporter"/>
</dbReference>
<feature type="transmembrane region" description="Helical" evidence="12">
    <location>
        <begin position="124"/>
        <end position="146"/>
    </location>
</feature>
<feature type="transmembrane region" description="Helical" evidence="12">
    <location>
        <begin position="275"/>
        <end position="300"/>
    </location>
</feature>
<dbReference type="AlphaFoldDB" id="A0A0A1X780"/>
<evidence type="ECO:0000256" key="10">
    <source>
        <dbReference type="ARBA" id="ARBA00023201"/>
    </source>
</evidence>
<feature type="transmembrane region" description="Helical" evidence="12">
    <location>
        <begin position="236"/>
        <end position="254"/>
    </location>
</feature>
<dbReference type="GO" id="GO:0015293">
    <property type="term" value="F:symporter activity"/>
    <property type="evidence" value="ECO:0007669"/>
    <property type="project" value="TreeGrafter"/>
</dbReference>
<dbReference type="EMBL" id="GBXI01016926">
    <property type="protein sequence ID" value="JAC97365.1"/>
    <property type="molecule type" value="Transcribed_RNA"/>
</dbReference>
<keyword evidence="7" id="KW-0915">Sodium</keyword>
<feature type="transmembrane region" description="Helical" evidence="12">
    <location>
        <begin position="50"/>
        <end position="70"/>
    </location>
</feature>
<feature type="transmembrane region" description="Helical" evidence="12">
    <location>
        <begin position="76"/>
        <end position="103"/>
    </location>
</feature>
<dbReference type="NCBIfam" id="TIGR00813">
    <property type="entry name" value="sss"/>
    <property type="match status" value="1"/>
</dbReference>
<accession>A0A0A1X780</accession>
<keyword evidence="9 12" id="KW-0472">Membrane</keyword>
<feature type="transmembrane region" description="Helical" evidence="12">
    <location>
        <begin position="189"/>
        <end position="216"/>
    </location>
</feature>
<evidence type="ECO:0000256" key="9">
    <source>
        <dbReference type="ARBA" id="ARBA00023136"/>
    </source>
</evidence>
<feature type="transmembrane region" description="Helical" evidence="12">
    <location>
        <begin position="409"/>
        <end position="430"/>
    </location>
</feature>
<dbReference type="EMBL" id="GBXI01001067">
    <property type="protein sequence ID" value="JAD13225.1"/>
    <property type="molecule type" value="Transcribed_RNA"/>
</dbReference>
<dbReference type="Gene3D" id="1.20.1730.10">
    <property type="entry name" value="Sodium/glucose cotransporter"/>
    <property type="match status" value="1"/>
</dbReference>
<evidence type="ECO:0000256" key="4">
    <source>
        <dbReference type="ARBA" id="ARBA00022475"/>
    </source>
</evidence>
<evidence type="ECO:0000256" key="1">
    <source>
        <dbReference type="ARBA" id="ARBA00004651"/>
    </source>
</evidence>
<protein>
    <submittedName>
        <fullName evidence="14">Putative sodium-dependent multivitamin transporter</fullName>
    </submittedName>
</protein>
<comment type="subcellular location">
    <subcellularLocation>
        <location evidence="1">Cell membrane</location>
        <topology evidence="1">Multi-pass membrane protein</topology>
    </subcellularLocation>
</comment>
<dbReference type="GO" id="GO:0006814">
    <property type="term" value="P:sodium ion transport"/>
    <property type="evidence" value="ECO:0007669"/>
    <property type="project" value="UniProtKB-KW"/>
</dbReference>
<keyword evidence="4" id="KW-1003">Cell membrane</keyword>
<reference evidence="14" key="1">
    <citation type="submission" date="2014-11" db="EMBL/GenBank/DDBJ databases">
        <authorList>
            <person name="Geib S."/>
        </authorList>
    </citation>
    <scope>NUCLEOTIDE SEQUENCE</scope>
</reference>
<organism evidence="14">
    <name type="scientific">Zeugodacus cucurbitae</name>
    <name type="common">Melon fruit fly</name>
    <name type="synonym">Bactrocera cucurbitae</name>
    <dbReference type="NCBI Taxonomy" id="28588"/>
    <lineage>
        <taxon>Eukaryota</taxon>
        <taxon>Metazoa</taxon>
        <taxon>Ecdysozoa</taxon>
        <taxon>Arthropoda</taxon>
        <taxon>Hexapoda</taxon>
        <taxon>Insecta</taxon>
        <taxon>Pterygota</taxon>
        <taxon>Neoptera</taxon>
        <taxon>Endopterygota</taxon>
        <taxon>Diptera</taxon>
        <taxon>Brachycera</taxon>
        <taxon>Muscomorpha</taxon>
        <taxon>Tephritoidea</taxon>
        <taxon>Tephritidae</taxon>
        <taxon>Zeugodacus</taxon>
        <taxon>Zeugodacus</taxon>
    </lineage>
</organism>
<evidence type="ECO:0000313" key="15">
    <source>
        <dbReference type="EMBL" id="JAD13225.1"/>
    </source>
</evidence>
<evidence type="ECO:0000256" key="11">
    <source>
        <dbReference type="RuleBase" id="RU362091"/>
    </source>
</evidence>
<feature type="transmembrane region" description="Helical" evidence="12">
    <location>
        <begin position="522"/>
        <end position="544"/>
    </location>
</feature>
<evidence type="ECO:0000256" key="8">
    <source>
        <dbReference type="ARBA" id="ARBA00023065"/>
    </source>
</evidence>
<dbReference type="GO" id="GO:0005886">
    <property type="term" value="C:plasma membrane"/>
    <property type="evidence" value="ECO:0007669"/>
    <property type="project" value="UniProtKB-SubCell"/>
</dbReference>
<evidence type="ECO:0000256" key="12">
    <source>
        <dbReference type="SAM" id="Phobius"/>
    </source>
</evidence>
<keyword evidence="6 12" id="KW-1133">Transmembrane helix</keyword>
<gene>
    <name evidence="14" type="primary">CG32669_1</name>
    <name evidence="13" type="synonym">CG32669_4</name>
    <name evidence="15" type="synonym">CG32669_5</name>
    <name evidence="15" type="ORF">g.46904</name>
    <name evidence="14" type="ORF">g.46907</name>
    <name evidence="13" type="ORF">g.46909</name>
</gene>
<evidence type="ECO:0000313" key="14">
    <source>
        <dbReference type="EMBL" id="JAD06595.1"/>
    </source>
</evidence>
<feature type="transmembrane region" description="Helical" evidence="12">
    <location>
        <begin position="383"/>
        <end position="403"/>
    </location>
</feature>
<keyword evidence="5 12" id="KW-0812">Transmembrane</keyword>
<evidence type="ECO:0000256" key="3">
    <source>
        <dbReference type="ARBA" id="ARBA00022448"/>
    </source>
</evidence>
<keyword evidence="8" id="KW-0406">Ion transport</keyword>
<reference evidence="14" key="2">
    <citation type="journal article" date="2015" name="Gigascience">
        <title>Reconstructing a comprehensive transcriptome assembly of a white-pupal translocated strain of the pest fruit fly Bactrocera cucurbitae.</title>
        <authorList>
            <person name="Sim S.B."/>
            <person name="Calla B."/>
            <person name="Hall B."/>
            <person name="DeRego T."/>
            <person name="Geib S.M."/>
        </authorList>
    </citation>
    <scope>NUCLEOTIDE SEQUENCE</scope>
</reference>
<feature type="transmembrane region" description="Helical" evidence="12">
    <location>
        <begin position="12"/>
        <end position="29"/>
    </location>
</feature>
<sequence length="586" mass="64767">MEPTFDGWDFAVLITILAISAMIGIYYRYTGGKQKTMKEYHLADQSMTTFPVAVSLMASFMSSISLMGASNESYQFGTMFCVINLSYILSTPIAAYLFLPVFYRMRTMSVYEYLERRFGHSTRLAASMAYSVQMIVYMGIVLYAPALALEAVTGVSKVTAILVIGLICTFYSTIGGLKAVLITDVFQSLLMFAAIYSVIVVSAIKAGGLAPIWQVAEERSRLYFTDFSLDPTVRHTWWSLTIGGMVIYLSLYGVNQVQVQRLLSVRNLESAQAALWWTLPILSTLSFSTLFSGLAIFHYYRNCDPLLEGRIESRDQLMPLFAVDTMGQYPGLCGLFVSGIFSASLSTVSSAVSSLSTVTLEDYIKPLYKCFTKKPLHESKSTLPSKIMACIYGVVCIGMAFTASSMGGVLQASLTIFGVIGGPLLALFSLGLCTTRANQRGVLLGLLIGFIFSFIIGFGGPKQPPTPLDFKADGCTAAGNDNMTLVTAALTQLQNMTFNMTTAPTTTVTAPIEYSWFYRLSYLWFSVIGFLITLIVGYVSSLLLETLKWADNKQIYLDYQQIDVDLFIPPLARRLRKHNVEEMTKF</sequence>
<dbReference type="PROSITE" id="PS50283">
    <property type="entry name" value="NA_SOLUT_SYMP_3"/>
    <property type="match status" value="1"/>
</dbReference>
<keyword evidence="3" id="KW-0813">Transport</keyword>
<comment type="similarity">
    <text evidence="2 11">Belongs to the sodium:solute symporter (SSF) (TC 2.A.21) family.</text>
</comment>
<evidence type="ECO:0000256" key="2">
    <source>
        <dbReference type="ARBA" id="ARBA00006434"/>
    </source>
</evidence>
<evidence type="ECO:0000256" key="6">
    <source>
        <dbReference type="ARBA" id="ARBA00022989"/>
    </source>
</evidence>
<keyword evidence="10" id="KW-0739">Sodium transport</keyword>
<dbReference type="InterPro" id="IPR038377">
    <property type="entry name" value="Na/Glc_symporter_sf"/>
</dbReference>
<feature type="transmembrane region" description="Helical" evidence="12">
    <location>
        <begin position="158"/>
        <end position="177"/>
    </location>
</feature>
<dbReference type="EMBL" id="GBXI01007697">
    <property type="protein sequence ID" value="JAD06595.1"/>
    <property type="molecule type" value="Transcribed_RNA"/>
</dbReference>
<evidence type="ECO:0000256" key="5">
    <source>
        <dbReference type="ARBA" id="ARBA00022692"/>
    </source>
</evidence>
<feature type="transmembrane region" description="Helical" evidence="12">
    <location>
        <begin position="442"/>
        <end position="460"/>
    </location>
</feature>
<name>A0A0A1X780_ZEUCU</name>